<dbReference type="Proteomes" id="UP000226192">
    <property type="component" value="Unassembled WGS sequence"/>
</dbReference>
<feature type="compositionally biased region" description="Polar residues" evidence="2">
    <location>
        <begin position="32"/>
        <end position="43"/>
    </location>
</feature>
<dbReference type="GO" id="GO:0032065">
    <property type="term" value="P:maintenance of protein location in cell cortex"/>
    <property type="evidence" value="ECO:0007669"/>
    <property type="project" value="InterPro"/>
</dbReference>
<dbReference type="GO" id="GO:0005543">
    <property type="term" value="F:phospholipid binding"/>
    <property type="evidence" value="ECO:0007669"/>
    <property type="project" value="InterPro"/>
</dbReference>
<feature type="compositionally biased region" description="Basic residues" evidence="2">
    <location>
        <begin position="1274"/>
        <end position="1288"/>
    </location>
</feature>
<feature type="compositionally biased region" description="Low complexity" evidence="2">
    <location>
        <begin position="904"/>
        <end position="925"/>
    </location>
</feature>
<feature type="region of interest" description="Disordered" evidence="2">
    <location>
        <begin position="236"/>
        <end position="257"/>
    </location>
</feature>
<proteinExistence type="predicted"/>
<dbReference type="OrthoDB" id="2149224at2759"/>
<feature type="compositionally biased region" description="Basic and acidic residues" evidence="2">
    <location>
        <begin position="1289"/>
        <end position="1318"/>
    </location>
</feature>
<feature type="region of interest" description="Disordered" evidence="2">
    <location>
        <begin position="732"/>
        <end position="926"/>
    </location>
</feature>
<keyword evidence="1" id="KW-0175">Coiled coil</keyword>
<feature type="compositionally biased region" description="Polar residues" evidence="2">
    <location>
        <begin position="477"/>
        <end position="491"/>
    </location>
</feature>
<feature type="domain" description="Pleckstrin homology" evidence="3">
    <location>
        <begin position="927"/>
        <end position="1058"/>
    </location>
</feature>
<dbReference type="GO" id="GO:0000226">
    <property type="term" value="P:microtubule cytoskeleton organization"/>
    <property type="evidence" value="ECO:0007669"/>
    <property type="project" value="TreeGrafter"/>
</dbReference>
<dbReference type="GO" id="GO:0005739">
    <property type="term" value="C:mitochondrion"/>
    <property type="evidence" value="ECO:0007669"/>
    <property type="project" value="TreeGrafter"/>
</dbReference>
<gene>
    <name evidence="4" type="ORF">CDD81_5307</name>
</gene>
<evidence type="ECO:0000313" key="5">
    <source>
        <dbReference type="Proteomes" id="UP000226192"/>
    </source>
</evidence>
<feature type="region of interest" description="Disordered" evidence="2">
    <location>
        <begin position="592"/>
        <end position="616"/>
    </location>
</feature>
<feature type="compositionally biased region" description="Basic and acidic residues" evidence="2">
    <location>
        <begin position="318"/>
        <end position="334"/>
    </location>
</feature>
<feature type="compositionally biased region" description="Acidic residues" evidence="2">
    <location>
        <begin position="285"/>
        <end position="294"/>
    </location>
</feature>
<comment type="caution">
    <text evidence="4">The sequence shown here is derived from an EMBL/GenBank/DDBJ whole genome shotgun (WGS) entry which is preliminary data.</text>
</comment>
<evidence type="ECO:0000259" key="3">
    <source>
        <dbReference type="Pfam" id="PF12814"/>
    </source>
</evidence>
<feature type="region of interest" description="Disordered" evidence="2">
    <location>
        <begin position="1129"/>
        <end position="1183"/>
    </location>
</feature>
<feature type="region of interest" description="Disordered" evidence="2">
    <location>
        <begin position="442"/>
        <end position="497"/>
    </location>
</feature>
<keyword evidence="5" id="KW-1185">Reference proteome</keyword>
<accession>A0A2C5YBS6</accession>
<feature type="coiled-coil region" evidence="1">
    <location>
        <begin position="95"/>
        <end position="235"/>
    </location>
</feature>
<protein>
    <recommendedName>
        <fullName evidence="3">Pleckstrin homology domain-containing protein</fullName>
    </recommendedName>
</protein>
<evidence type="ECO:0000256" key="1">
    <source>
        <dbReference type="SAM" id="Coils"/>
    </source>
</evidence>
<dbReference type="PANTHER" id="PTHR28190">
    <property type="entry name" value="NUCLEAR MIGRATION PROTEIN NUM1"/>
    <property type="match status" value="1"/>
</dbReference>
<organism evidence="4 5">
    <name type="scientific">Ophiocordyceps australis</name>
    <dbReference type="NCBI Taxonomy" id="1399860"/>
    <lineage>
        <taxon>Eukaryota</taxon>
        <taxon>Fungi</taxon>
        <taxon>Dikarya</taxon>
        <taxon>Ascomycota</taxon>
        <taxon>Pezizomycotina</taxon>
        <taxon>Sordariomycetes</taxon>
        <taxon>Hypocreomycetidae</taxon>
        <taxon>Hypocreales</taxon>
        <taxon>Ophiocordycipitaceae</taxon>
        <taxon>Ophiocordyceps</taxon>
    </lineage>
</organism>
<dbReference type="InterPro" id="IPR024774">
    <property type="entry name" value="PH_dom-Mcp5-type"/>
</dbReference>
<dbReference type="EMBL" id="NJET01000004">
    <property type="protein sequence ID" value="PHH66955.1"/>
    <property type="molecule type" value="Genomic_DNA"/>
</dbReference>
<feature type="region of interest" description="Disordered" evidence="2">
    <location>
        <begin position="285"/>
        <end position="337"/>
    </location>
</feature>
<evidence type="ECO:0000256" key="2">
    <source>
        <dbReference type="SAM" id="MobiDB-lite"/>
    </source>
</evidence>
<name>A0A2C5YBS6_9HYPO</name>
<feature type="region of interest" description="Disordered" evidence="2">
    <location>
        <begin position="1274"/>
        <end position="1318"/>
    </location>
</feature>
<dbReference type="Pfam" id="PF12814">
    <property type="entry name" value="Mcp5_PH"/>
    <property type="match status" value="1"/>
</dbReference>
<dbReference type="PANTHER" id="PTHR28190:SF2">
    <property type="entry name" value="MIGRATION PROTEIN, PUTATIVE (AFU_ORTHOLOGUE AFUA_2G07730)-RELATED"/>
    <property type="match status" value="1"/>
</dbReference>
<dbReference type="GO" id="GO:0015631">
    <property type="term" value="F:tubulin binding"/>
    <property type="evidence" value="ECO:0007669"/>
    <property type="project" value="TreeGrafter"/>
</dbReference>
<feature type="compositionally biased region" description="Basic and acidic residues" evidence="2">
    <location>
        <begin position="56"/>
        <end position="70"/>
    </location>
</feature>
<dbReference type="GO" id="GO:0005938">
    <property type="term" value="C:cell cortex"/>
    <property type="evidence" value="ECO:0007669"/>
    <property type="project" value="InterPro"/>
</dbReference>
<evidence type="ECO:0000313" key="4">
    <source>
        <dbReference type="EMBL" id="PHH66955.1"/>
    </source>
</evidence>
<reference evidence="4 5" key="1">
    <citation type="submission" date="2017-06" db="EMBL/GenBank/DDBJ databases">
        <title>Ant-infecting Ophiocordyceps genomes reveal a high diversity of potential behavioral manipulation genes and a possible major role for enterotoxins.</title>
        <authorList>
            <person name="De Bekker C."/>
            <person name="Evans H.C."/>
            <person name="Brachmann A."/>
            <person name="Hughes D.P."/>
        </authorList>
    </citation>
    <scope>NUCLEOTIDE SEQUENCE [LARGE SCALE GENOMIC DNA]</scope>
    <source>
        <strain evidence="4 5">Map64</strain>
    </source>
</reference>
<feature type="compositionally biased region" description="Basic and acidic residues" evidence="2">
    <location>
        <begin position="797"/>
        <end position="811"/>
    </location>
</feature>
<feature type="region of interest" description="Disordered" evidence="2">
    <location>
        <begin position="19"/>
        <end position="73"/>
    </location>
</feature>
<dbReference type="STRING" id="1399860.A0A2C5YBS6"/>
<dbReference type="InterPro" id="IPR053005">
    <property type="entry name" value="Nuclear_Pos-Cytoskel_Interact"/>
</dbReference>
<sequence>MAVWETEDVLNAGAGATALSASASGDIPVRTPSKNSKGSSRGSATLPDATISPPRAADERGDKRSSRDVSTDETISILDPRRFTPTLHANLVSEILALRRDQEEKTRQIDTLESSLHNVKEEHSKLQENVTIFNKEHRSLKRQMSLLEGGTSSALNELARERDEAVDSASEVKKRLELAQRKLRTQDETSQRLQDEWVTRKDGWEDERRKMERRLHVAESRLKLLLEQVAAHEAAQAANLGRDSDDDESLRDNDAGSVRTMSLTNSIRYSLAPTGLKGHSLAEELDFDDDDQTDADGRDSVLSNYPTHRPIYFQSRDGTPERAHGRIQRRESLRRPASAACVRPLMHEPLPQMLEDSVDDNASRVNKVNYTDTATQYSPPPSPVLRPIKPAVSEAVKGKLCEVEPCARGDFEIEANQRRKRVQIAKPLKIETPLADRKMVSAAAQTVEEPLSPPKTPQSPDGALTGHGQEAPDSRMANASTQTDCAQSQSGGRLAPSLVPISIPSIMVQPPTSRPTTPRSPRLPQYAKDFGCQVNMSSEIGLHDAAVQTEGIQTDRRLAQLPTHLQPSAISSRPTSRCLSLGKDNVKISVSPVGGVPARNPKRLTPRASATDFPESPISSTFYDDGHASSEAIAGQVPSPSLRVVTRRSTRLGSLITSFDTASSDEHDDLSEGEFATALSAPKTVPCSPPRPANETFGTAMTILEPPQPIEATAGPITKAFGTEIYSSFSLKDKEKQNKPSIHVKRLSRTYGKPPAPPPPGLVSAGLRKGSTMQKSQAARARSPSLPEAVDPPFPIPHRESSRKPDTKKSPPSDGNESPTRGCDWYSRGGNRSGSQAHNVRKVQSAAVLSRTHRFRRNGSRSPPPWASDAATPELPPLPSNDITTPRNKEGATGFYKKHRHQLSTNTTNTNNTEPTSQTSSSQTSGVVGAIAQTMVGEWMLKYVRRRRSFGVPESTGRDDSSNDRHKRWVWLAPYERAVLWSSKQPSSGSALLGKTGRKLIIQSVLDVKDDNAAPKVMPSVFNRSILILTPQRALKFTASSAERHYLWLTALSFLAHSSHAVPDVIAPQAQLQVKRPSLPDFEVPKGRSKFKTGGIRDSIRLAKGKANVYKNTLPSVLSITSGASSHLGEGNVGAGDATPAFSTGHSREQSGEAAEPPLIPRFSERSLRAHGRKRSNTAGYIAPPLSFRGFQGGMTYGAPGSSAANTSAGTTDSFDFGPSQTAASAAWGTEPRRGNFFDAIGTVRMEAFISPLAYSPTDEGVEDFDEIRQTVRRRSKEVRRRESRRRRDYTFRGGRDMPSRGRGIEQDELRQDLFKGF</sequence>